<dbReference type="Proteomes" id="UP000479710">
    <property type="component" value="Unassembled WGS sequence"/>
</dbReference>
<accession>A0A6G1DW35</accession>
<evidence type="ECO:0000313" key="3">
    <source>
        <dbReference type="Proteomes" id="UP000479710"/>
    </source>
</evidence>
<feature type="region of interest" description="Disordered" evidence="1">
    <location>
        <begin position="60"/>
        <end position="107"/>
    </location>
</feature>
<proteinExistence type="predicted"/>
<dbReference type="EMBL" id="SPHZ02000005">
    <property type="protein sequence ID" value="KAF0916626.1"/>
    <property type="molecule type" value="Genomic_DNA"/>
</dbReference>
<evidence type="ECO:0000313" key="2">
    <source>
        <dbReference type="EMBL" id="KAF0916626.1"/>
    </source>
</evidence>
<dbReference type="AlphaFoldDB" id="A0A6G1DW35"/>
<feature type="compositionally biased region" description="Low complexity" evidence="1">
    <location>
        <begin position="61"/>
        <end position="82"/>
    </location>
</feature>
<organism evidence="2 3">
    <name type="scientific">Oryza meyeriana var. granulata</name>
    <dbReference type="NCBI Taxonomy" id="110450"/>
    <lineage>
        <taxon>Eukaryota</taxon>
        <taxon>Viridiplantae</taxon>
        <taxon>Streptophyta</taxon>
        <taxon>Embryophyta</taxon>
        <taxon>Tracheophyta</taxon>
        <taxon>Spermatophyta</taxon>
        <taxon>Magnoliopsida</taxon>
        <taxon>Liliopsida</taxon>
        <taxon>Poales</taxon>
        <taxon>Poaceae</taxon>
        <taxon>BOP clade</taxon>
        <taxon>Oryzoideae</taxon>
        <taxon>Oryzeae</taxon>
        <taxon>Oryzinae</taxon>
        <taxon>Oryza</taxon>
        <taxon>Oryza meyeriana</taxon>
    </lineage>
</organism>
<name>A0A6G1DW35_9ORYZ</name>
<gene>
    <name evidence="2" type="ORF">E2562_007910</name>
</gene>
<reference evidence="2 3" key="1">
    <citation type="submission" date="2019-11" db="EMBL/GenBank/DDBJ databases">
        <title>Whole genome sequence of Oryza granulata.</title>
        <authorList>
            <person name="Li W."/>
        </authorList>
    </citation>
    <scope>NUCLEOTIDE SEQUENCE [LARGE SCALE GENOMIC DNA]</scope>
    <source>
        <strain evidence="3">cv. Menghai</strain>
        <tissue evidence="2">Leaf</tissue>
    </source>
</reference>
<keyword evidence="3" id="KW-1185">Reference proteome</keyword>
<evidence type="ECO:0000256" key="1">
    <source>
        <dbReference type="SAM" id="MobiDB-lite"/>
    </source>
</evidence>
<comment type="caution">
    <text evidence="2">The sequence shown here is derived from an EMBL/GenBank/DDBJ whole genome shotgun (WGS) entry which is preliminary data.</text>
</comment>
<protein>
    <submittedName>
        <fullName evidence="2">Uncharacterized protein</fullName>
    </submittedName>
</protein>
<sequence>MFATSTSVDGDEWEICNYHGFVYKRRQILHLPDNEDDVCTLLHPRWWPLRPYSVATAARHSSASVPSTSTSSPTGNPSPWSSLRRTSGFSRLPSDPSATSPPPNSSSDLDVIDDLLAQVYIRSLILFNPTSKICNLYQTAMKCTSAQASGVPSSDVVQ</sequence>